<dbReference type="Gene3D" id="1.10.10.10">
    <property type="entry name" value="Winged helix-like DNA-binding domain superfamily/Winged helix DNA-binding domain"/>
    <property type="match status" value="1"/>
</dbReference>
<dbReference type="PANTHER" id="PTHR30537:SF3">
    <property type="entry name" value="TRANSCRIPTIONAL REGULATORY PROTEIN"/>
    <property type="match status" value="1"/>
</dbReference>
<dbReference type="InterPro" id="IPR036390">
    <property type="entry name" value="WH_DNA-bd_sf"/>
</dbReference>
<dbReference type="PANTHER" id="PTHR30537">
    <property type="entry name" value="HTH-TYPE TRANSCRIPTIONAL REGULATOR"/>
    <property type="match status" value="1"/>
</dbReference>
<comment type="caution">
    <text evidence="6">The sequence shown here is derived from an EMBL/GenBank/DDBJ whole genome shotgun (WGS) entry which is preliminary data.</text>
</comment>
<feature type="domain" description="HTH lysR-type" evidence="5">
    <location>
        <begin position="1"/>
        <end position="58"/>
    </location>
</feature>
<dbReference type="Gene3D" id="3.40.190.290">
    <property type="match status" value="1"/>
</dbReference>
<dbReference type="Pfam" id="PF00126">
    <property type="entry name" value="HTH_1"/>
    <property type="match status" value="1"/>
</dbReference>
<evidence type="ECO:0000256" key="4">
    <source>
        <dbReference type="ARBA" id="ARBA00023163"/>
    </source>
</evidence>
<protein>
    <submittedName>
        <fullName evidence="6">LysR family transcriptional regulator</fullName>
    </submittedName>
</protein>
<accession>A0ABW1SET6</accession>
<evidence type="ECO:0000256" key="3">
    <source>
        <dbReference type="ARBA" id="ARBA00023125"/>
    </source>
</evidence>
<name>A0ABW1SET6_9PROT</name>
<dbReference type="SUPFAM" id="SSF46785">
    <property type="entry name" value="Winged helix' DNA-binding domain"/>
    <property type="match status" value="1"/>
</dbReference>
<dbReference type="PROSITE" id="PS50931">
    <property type="entry name" value="HTH_LYSR"/>
    <property type="match status" value="1"/>
</dbReference>
<keyword evidence="2" id="KW-0805">Transcription regulation</keyword>
<organism evidence="6 7">
    <name type="scientific">Ponticaulis profundi</name>
    <dbReference type="NCBI Taxonomy" id="2665222"/>
    <lineage>
        <taxon>Bacteria</taxon>
        <taxon>Pseudomonadati</taxon>
        <taxon>Pseudomonadota</taxon>
        <taxon>Alphaproteobacteria</taxon>
        <taxon>Hyphomonadales</taxon>
        <taxon>Hyphomonadaceae</taxon>
        <taxon>Ponticaulis</taxon>
    </lineage>
</organism>
<evidence type="ECO:0000313" key="7">
    <source>
        <dbReference type="Proteomes" id="UP001596303"/>
    </source>
</evidence>
<dbReference type="InterPro" id="IPR036388">
    <property type="entry name" value="WH-like_DNA-bd_sf"/>
</dbReference>
<gene>
    <name evidence="6" type="ORF">ACFQDM_18515</name>
</gene>
<comment type="similarity">
    <text evidence="1">Belongs to the LysR transcriptional regulatory family.</text>
</comment>
<keyword evidence="3" id="KW-0238">DNA-binding</keyword>
<dbReference type="InterPro" id="IPR058163">
    <property type="entry name" value="LysR-type_TF_proteobact-type"/>
</dbReference>
<dbReference type="InterPro" id="IPR005119">
    <property type="entry name" value="LysR_subst-bd"/>
</dbReference>
<dbReference type="Proteomes" id="UP001596303">
    <property type="component" value="Unassembled WGS sequence"/>
</dbReference>
<evidence type="ECO:0000256" key="2">
    <source>
        <dbReference type="ARBA" id="ARBA00023015"/>
    </source>
</evidence>
<keyword evidence="4" id="KW-0804">Transcription</keyword>
<evidence type="ECO:0000259" key="5">
    <source>
        <dbReference type="PROSITE" id="PS50931"/>
    </source>
</evidence>
<proteinExistence type="inferred from homology"/>
<dbReference type="EMBL" id="JBHSSW010000066">
    <property type="protein sequence ID" value="MFC6200072.1"/>
    <property type="molecule type" value="Genomic_DNA"/>
</dbReference>
<dbReference type="SUPFAM" id="SSF53850">
    <property type="entry name" value="Periplasmic binding protein-like II"/>
    <property type="match status" value="1"/>
</dbReference>
<evidence type="ECO:0000256" key="1">
    <source>
        <dbReference type="ARBA" id="ARBA00009437"/>
    </source>
</evidence>
<dbReference type="InterPro" id="IPR000847">
    <property type="entry name" value="LysR_HTH_N"/>
</dbReference>
<keyword evidence="7" id="KW-1185">Reference proteome</keyword>
<evidence type="ECO:0000313" key="6">
    <source>
        <dbReference type="EMBL" id="MFC6200072.1"/>
    </source>
</evidence>
<sequence length="293" mass="33086">MNWDDLKLFLAVSRQPRLEQAAANLKIDPTTLSRHLRRLEISLGQTLFERTRRGHILTAQGEDLVEHAEAMESASLALLRAGEKDQAITGKIRLGVTEGFGTGVIAPSIRDFCDQWPSVELDLITLSGFVSVSKREADMSILLARPQTGRVRVRKLTDYRLQLYASRQYLERAQTIQSIADLAAHRLIGYVDDLIYAPQLRYFGDTLPGLSPHICSPSILGQLEMTRSGLGLCILPNFLARRHDELVKVLSDDVAVERTFWLATHEDVKDFARIRLMTEYLVSLVKTRAETFR</sequence>
<reference evidence="7" key="1">
    <citation type="journal article" date="2019" name="Int. J. Syst. Evol. Microbiol.">
        <title>The Global Catalogue of Microorganisms (GCM) 10K type strain sequencing project: providing services to taxonomists for standard genome sequencing and annotation.</title>
        <authorList>
            <consortium name="The Broad Institute Genomics Platform"/>
            <consortium name="The Broad Institute Genome Sequencing Center for Infectious Disease"/>
            <person name="Wu L."/>
            <person name="Ma J."/>
        </authorList>
    </citation>
    <scope>NUCLEOTIDE SEQUENCE [LARGE SCALE GENOMIC DNA]</scope>
    <source>
        <strain evidence="7">CGMCC-1.15741</strain>
    </source>
</reference>
<dbReference type="Pfam" id="PF03466">
    <property type="entry name" value="LysR_substrate"/>
    <property type="match status" value="1"/>
</dbReference>
<dbReference type="RefSeq" id="WP_377381957.1">
    <property type="nucleotide sequence ID" value="NZ_JBHSSW010000066.1"/>
</dbReference>